<sequence>MQRAQVYVEIGERIHQQAAQLRQHVDTYGQAQHHGASRGRSTIRGLSTSRARRRARFHTS</sequence>
<keyword evidence="3" id="KW-1185">Reference proteome</keyword>
<evidence type="ECO:0000313" key="2">
    <source>
        <dbReference type="EMBL" id="GII59437.1"/>
    </source>
</evidence>
<dbReference type="AlphaFoldDB" id="A0A8J3Y217"/>
<dbReference type="Proteomes" id="UP000605992">
    <property type="component" value="Unassembled WGS sequence"/>
</dbReference>
<evidence type="ECO:0000313" key="3">
    <source>
        <dbReference type="Proteomes" id="UP000605992"/>
    </source>
</evidence>
<organism evidence="2 3">
    <name type="scientific">Planotetraspora thailandica</name>
    <dbReference type="NCBI Taxonomy" id="487172"/>
    <lineage>
        <taxon>Bacteria</taxon>
        <taxon>Bacillati</taxon>
        <taxon>Actinomycetota</taxon>
        <taxon>Actinomycetes</taxon>
        <taxon>Streptosporangiales</taxon>
        <taxon>Streptosporangiaceae</taxon>
        <taxon>Planotetraspora</taxon>
    </lineage>
</organism>
<name>A0A8J3Y217_9ACTN</name>
<feature type="compositionally biased region" description="Basic residues" evidence="1">
    <location>
        <begin position="50"/>
        <end position="60"/>
    </location>
</feature>
<proteinExistence type="predicted"/>
<comment type="caution">
    <text evidence="2">The sequence shown here is derived from an EMBL/GenBank/DDBJ whole genome shotgun (WGS) entry which is preliminary data.</text>
</comment>
<accession>A0A8J3Y217</accession>
<feature type="region of interest" description="Disordered" evidence="1">
    <location>
        <begin position="26"/>
        <end position="60"/>
    </location>
</feature>
<gene>
    <name evidence="2" type="ORF">Pth03_78260</name>
</gene>
<reference evidence="2" key="1">
    <citation type="submission" date="2021-01" db="EMBL/GenBank/DDBJ databases">
        <title>Whole genome shotgun sequence of Planotetraspora thailandica NBRC 104271.</title>
        <authorList>
            <person name="Komaki H."/>
            <person name="Tamura T."/>
        </authorList>
    </citation>
    <scope>NUCLEOTIDE SEQUENCE</scope>
    <source>
        <strain evidence="2">NBRC 104271</strain>
    </source>
</reference>
<evidence type="ECO:0000256" key="1">
    <source>
        <dbReference type="SAM" id="MobiDB-lite"/>
    </source>
</evidence>
<dbReference type="EMBL" id="BOOR01000085">
    <property type="protein sequence ID" value="GII59437.1"/>
    <property type="molecule type" value="Genomic_DNA"/>
</dbReference>
<protein>
    <submittedName>
        <fullName evidence="2">Uncharacterized protein</fullName>
    </submittedName>
</protein>